<name>A0A8J9VAI1_9NEOP</name>
<proteinExistence type="predicted"/>
<dbReference type="AlphaFoldDB" id="A0A8J9VAI1"/>
<keyword evidence="2" id="KW-1185">Reference proteome</keyword>
<feature type="non-terminal residue" evidence="1">
    <location>
        <position position="91"/>
    </location>
</feature>
<organism evidence="1 2">
    <name type="scientific">Brenthis ino</name>
    <name type="common">lesser marbled fritillary</name>
    <dbReference type="NCBI Taxonomy" id="405034"/>
    <lineage>
        <taxon>Eukaryota</taxon>
        <taxon>Metazoa</taxon>
        <taxon>Ecdysozoa</taxon>
        <taxon>Arthropoda</taxon>
        <taxon>Hexapoda</taxon>
        <taxon>Insecta</taxon>
        <taxon>Pterygota</taxon>
        <taxon>Neoptera</taxon>
        <taxon>Endopterygota</taxon>
        <taxon>Lepidoptera</taxon>
        <taxon>Glossata</taxon>
        <taxon>Ditrysia</taxon>
        <taxon>Papilionoidea</taxon>
        <taxon>Nymphalidae</taxon>
        <taxon>Heliconiinae</taxon>
        <taxon>Argynnini</taxon>
        <taxon>Brenthis</taxon>
    </lineage>
</organism>
<evidence type="ECO:0000313" key="2">
    <source>
        <dbReference type="Proteomes" id="UP000838878"/>
    </source>
</evidence>
<sequence length="91" mass="10774">MRTLEIQKVSNFRTWISPTGVIYAGKLGDVFLTPKTNLESFDFAESWHWENSQELYKYTREFPDALAQCVDIIEKPKEEQKEEEEKKKEEA</sequence>
<dbReference type="EMBL" id="OV170233">
    <property type="protein sequence ID" value="CAH0718993.1"/>
    <property type="molecule type" value="Genomic_DNA"/>
</dbReference>
<evidence type="ECO:0000313" key="1">
    <source>
        <dbReference type="EMBL" id="CAH0718993.1"/>
    </source>
</evidence>
<accession>A0A8J9VAI1</accession>
<protein>
    <submittedName>
        <fullName evidence="1">Uncharacterized protein</fullName>
    </submittedName>
</protein>
<reference evidence="1" key="1">
    <citation type="submission" date="2021-12" db="EMBL/GenBank/DDBJ databases">
        <authorList>
            <person name="Martin H S."/>
        </authorList>
    </citation>
    <scope>NUCLEOTIDE SEQUENCE</scope>
</reference>
<dbReference type="Proteomes" id="UP000838878">
    <property type="component" value="Chromosome 13"/>
</dbReference>
<gene>
    <name evidence="1" type="ORF">BINO364_LOCUS5391</name>
</gene>